<evidence type="ECO:0000256" key="1">
    <source>
        <dbReference type="ARBA" id="ARBA00004651"/>
    </source>
</evidence>
<dbReference type="EMBL" id="BRXS01000006">
    <property type="protein sequence ID" value="GLC27469.1"/>
    <property type="molecule type" value="Genomic_DNA"/>
</dbReference>
<evidence type="ECO:0000256" key="2">
    <source>
        <dbReference type="ARBA" id="ARBA00022475"/>
    </source>
</evidence>
<dbReference type="InterPro" id="IPR050445">
    <property type="entry name" value="Bact_polysacc_biosynth/exp"/>
</dbReference>
<feature type="domain" description="Polysaccharide chain length determinant N-terminal" evidence="8">
    <location>
        <begin position="26"/>
        <end position="125"/>
    </location>
</feature>
<dbReference type="RefSeq" id="WP_284351908.1">
    <property type="nucleotide sequence ID" value="NZ_BRXS01000006.1"/>
</dbReference>
<reference evidence="10" key="1">
    <citation type="submission" date="2022-08" db="EMBL/GenBank/DDBJ databases">
        <title>Draft genome sequencing of Roseisolibacter agri AW1220.</title>
        <authorList>
            <person name="Tobiishi Y."/>
            <person name="Tonouchi A."/>
        </authorList>
    </citation>
    <scope>NUCLEOTIDE SEQUENCE</scope>
    <source>
        <strain evidence="10">AW1220</strain>
    </source>
</reference>
<keyword evidence="4 7" id="KW-1133">Transmembrane helix</keyword>
<evidence type="ECO:0000313" key="11">
    <source>
        <dbReference type="Proteomes" id="UP001161325"/>
    </source>
</evidence>
<feature type="coiled-coil region" evidence="6">
    <location>
        <begin position="269"/>
        <end position="296"/>
    </location>
</feature>
<feature type="transmembrane region" description="Helical" evidence="7">
    <location>
        <begin position="41"/>
        <end position="60"/>
    </location>
</feature>
<feature type="domain" description="Tyrosine-protein kinase G-rich" evidence="9">
    <location>
        <begin position="438"/>
        <end position="512"/>
    </location>
</feature>
<evidence type="ECO:0000259" key="8">
    <source>
        <dbReference type="Pfam" id="PF02706"/>
    </source>
</evidence>
<evidence type="ECO:0000313" key="10">
    <source>
        <dbReference type="EMBL" id="GLC27469.1"/>
    </source>
</evidence>
<evidence type="ECO:0000256" key="4">
    <source>
        <dbReference type="ARBA" id="ARBA00022989"/>
    </source>
</evidence>
<dbReference type="GO" id="GO:0005886">
    <property type="term" value="C:plasma membrane"/>
    <property type="evidence" value="ECO:0007669"/>
    <property type="project" value="UniProtKB-SubCell"/>
</dbReference>
<protein>
    <submittedName>
        <fullName evidence="10">Uncharacterized protein</fullName>
    </submittedName>
</protein>
<keyword evidence="11" id="KW-1185">Reference proteome</keyword>
<dbReference type="AlphaFoldDB" id="A0AA37Q6I6"/>
<keyword evidence="5 7" id="KW-0472">Membrane</keyword>
<evidence type="ECO:0000256" key="7">
    <source>
        <dbReference type="SAM" id="Phobius"/>
    </source>
</evidence>
<dbReference type="Pfam" id="PF02706">
    <property type="entry name" value="Wzz"/>
    <property type="match status" value="1"/>
</dbReference>
<evidence type="ECO:0000256" key="5">
    <source>
        <dbReference type="ARBA" id="ARBA00023136"/>
    </source>
</evidence>
<name>A0AA37Q6I6_9BACT</name>
<sequence>MSGEANGNGTVVRVGPDPRRAATDVIDLAEIGGALRRGRRWILGAGLLGLAAAAAIVAYAPKRFAGGATVLLRSSNEGGGSLLSRLGVPAELAPASLGSAMKSPLETELQILESRAVLGTVSDSLGLQVRVLSPAGIPPWRLLAPRPYPGSFRKVRLRFERAAADRYRVTGRDVNGEVAAGRPLVTPYGTLALASGTLPPAFEVQLLDREDALERLGERVSVEKAGGEVARVGYAAPDSLSAGAVPNAVVAVYLERRRTTDRGVNQHRAEFLEAQVDSVGRQLTDAEAALRRYQESSGVVDPELVGKIDLEAASKIRESLAANQVESVALEQLLRQVGEGTMSARQLAAYPSFLRSSAINDMLGQLAELETELATLRERRTEADPEVTVMRTRAADLERQLLPMGNAYAQSLRRQRAELEGQAARFDASLSALPAEAQSFTRLTREVKRLGQTALALQTQLLDARMAAIGEGGEVRQVDAALVPKKPVFPRPSIVLPTGLLAGLALGTLGALAVGFLSPRVRTADEVGRMLGVPAAPLGAGRPLFFATIARANARLIVPLDDAELAHDAARWLGASAPAPVATTRVGGRRMAPALVGADASVLDSIGPADGDGDGFVALPPLDSGAGVAARLARGTPVVLAVRAGTARSDVEDAAAAVRLAGGELVACVVR</sequence>
<dbReference type="PANTHER" id="PTHR32309">
    <property type="entry name" value="TYROSINE-PROTEIN KINASE"/>
    <property type="match status" value="1"/>
</dbReference>
<organism evidence="10 11">
    <name type="scientific">Roseisolibacter agri</name>
    <dbReference type="NCBI Taxonomy" id="2014610"/>
    <lineage>
        <taxon>Bacteria</taxon>
        <taxon>Pseudomonadati</taxon>
        <taxon>Gemmatimonadota</taxon>
        <taxon>Gemmatimonadia</taxon>
        <taxon>Gemmatimonadales</taxon>
        <taxon>Gemmatimonadaceae</taxon>
        <taxon>Roseisolibacter</taxon>
    </lineage>
</organism>
<proteinExistence type="predicted"/>
<keyword evidence="2" id="KW-1003">Cell membrane</keyword>
<keyword evidence="3 7" id="KW-0812">Transmembrane</keyword>
<dbReference type="InterPro" id="IPR032807">
    <property type="entry name" value="GNVR"/>
</dbReference>
<gene>
    <name evidence="10" type="ORF">rosag_39820</name>
</gene>
<comment type="caution">
    <text evidence="10">The sequence shown here is derived from an EMBL/GenBank/DDBJ whole genome shotgun (WGS) entry which is preliminary data.</text>
</comment>
<dbReference type="PANTHER" id="PTHR32309:SF31">
    <property type="entry name" value="CAPSULAR EXOPOLYSACCHARIDE FAMILY"/>
    <property type="match status" value="1"/>
</dbReference>
<accession>A0AA37Q6I6</accession>
<dbReference type="InterPro" id="IPR003856">
    <property type="entry name" value="LPS_length_determ_N"/>
</dbReference>
<keyword evidence="6" id="KW-0175">Coiled coil</keyword>
<comment type="subcellular location">
    <subcellularLocation>
        <location evidence="1">Cell membrane</location>
        <topology evidence="1">Multi-pass membrane protein</topology>
    </subcellularLocation>
</comment>
<evidence type="ECO:0000259" key="9">
    <source>
        <dbReference type="Pfam" id="PF13807"/>
    </source>
</evidence>
<feature type="transmembrane region" description="Helical" evidence="7">
    <location>
        <begin position="494"/>
        <end position="517"/>
    </location>
</feature>
<evidence type="ECO:0000256" key="3">
    <source>
        <dbReference type="ARBA" id="ARBA00022692"/>
    </source>
</evidence>
<dbReference type="Pfam" id="PF13807">
    <property type="entry name" value="GNVR"/>
    <property type="match status" value="1"/>
</dbReference>
<evidence type="ECO:0000256" key="6">
    <source>
        <dbReference type="SAM" id="Coils"/>
    </source>
</evidence>
<dbReference type="Proteomes" id="UP001161325">
    <property type="component" value="Unassembled WGS sequence"/>
</dbReference>